<dbReference type="EMBL" id="AP012204">
    <property type="protein sequence ID" value="BAK34837.1"/>
    <property type="molecule type" value="Genomic_DNA"/>
</dbReference>
<evidence type="ECO:0000313" key="2">
    <source>
        <dbReference type="EMBL" id="BAK34837.1"/>
    </source>
</evidence>
<protein>
    <submittedName>
        <fullName evidence="2">Uncharacterized protein</fullName>
    </submittedName>
</protein>
<evidence type="ECO:0000256" key="1">
    <source>
        <dbReference type="SAM" id="MobiDB-lite"/>
    </source>
</evidence>
<dbReference type="Proteomes" id="UP000007947">
    <property type="component" value="Chromosome"/>
</dbReference>
<name>F5XSF6_MICPN</name>
<keyword evidence="3" id="KW-1185">Reference proteome</keyword>
<gene>
    <name evidence="2" type="ordered locus">MLP_18230</name>
</gene>
<organism evidence="2 3">
    <name type="scientific">Microlunatus phosphovorus (strain ATCC 700054 / DSM 10555 / JCM 9379 / NBRC 101784 / NCIMB 13414 / VKM Ac-1990 / NM-1)</name>
    <dbReference type="NCBI Taxonomy" id="1032480"/>
    <lineage>
        <taxon>Bacteria</taxon>
        <taxon>Bacillati</taxon>
        <taxon>Actinomycetota</taxon>
        <taxon>Actinomycetes</taxon>
        <taxon>Propionibacteriales</taxon>
        <taxon>Propionibacteriaceae</taxon>
        <taxon>Microlunatus</taxon>
    </lineage>
</organism>
<reference evidence="2 3" key="1">
    <citation type="submission" date="2011-05" db="EMBL/GenBank/DDBJ databases">
        <title>Whole genome sequence of Microlunatus phosphovorus NM-1.</title>
        <authorList>
            <person name="Hosoyama A."/>
            <person name="Sasaki K."/>
            <person name="Harada T."/>
            <person name="Igarashi R."/>
            <person name="Kawakoshi A."/>
            <person name="Sasagawa M."/>
            <person name="Fukada J."/>
            <person name="Nakamura S."/>
            <person name="Katano Y."/>
            <person name="Hanada S."/>
            <person name="Kamagata Y."/>
            <person name="Nakamura N."/>
            <person name="Yamazaki S."/>
            <person name="Fujita N."/>
        </authorList>
    </citation>
    <scope>NUCLEOTIDE SEQUENCE [LARGE SCALE GENOMIC DNA]</scope>
    <source>
        <strain evidence="3">ATCC 700054 / DSM 10555 / JCM 9379 / NBRC 101784 / NCIMB 13414 / VKM Ac-1990 / NM-1</strain>
    </source>
</reference>
<accession>F5XSF6</accession>
<dbReference type="AlphaFoldDB" id="F5XSF6"/>
<proteinExistence type="predicted"/>
<dbReference type="HOGENOM" id="CLU_3100925_0_0_11"/>
<feature type="region of interest" description="Disordered" evidence="1">
    <location>
        <begin position="1"/>
        <end position="51"/>
    </location>
</feature>
<dbReference type="STRING" id="1032480.MLP_18230"/>
<evidence type="ECO:0000313" key="3">
    <source>
        <dbReference type="Proteomes" id="UP000007947"/>
    </source>
</evidence>
<dbReference type="KEGG" id="mph:MLP_18230"/>
<sequence>MQHCQPDPLGTLAGAGAVGLGRSEAPGEGQGRRGADRSQCSATKVRCSLPE</sequence>